<evidence type="ECO:0000313" key="3">
    <source>
        <dbReference type="RefSeq" id="XP_026063125.1"/>
    </source>
</evidence>
<reference evidence="3" key="1">
    <citation type="submission" date="2025-08" db="UniProtKB">
        <authorList>
            <consortium name="RefSeq"/>
        </authorList>
    </citation>
    <scope>IDENTIFICATION</scope>
    <source>
        <strain evidence="3">Wakin</strain>
        <tissue evidence="3">Muscle</tissue>
    </source>
</reference>
<dbReference type="OrthoDB" id="25620at2759"/>
<dbReference type="RefSeq" id="XP_026063125.1">
    <property type="nucleotide sequence ID" value="XM_026207340.1"/>
</dbReference>
<dbReference type="Gene3D" id="3.40.50.300">
    <property type="entry name" value="P-loop containing nucleotide triphosphate hydrolases"/>
    <property type="match status" value="1"/>
</dbReference>
<feature type="region of interest" description="Disordered" evidence="1">
    <location>
        <begin position="1"/>
        <end position="30"/>
    </location>
</feature>
<dbReference type="PANTHER" id="PTHR14241">
    <property type="entry name" value="INTERFERON-INDUCED PROTEIN 44"/>
    <property type="match status" value="1"/>
</dbReference>
<dbReference type="PANTHER" id="PTHR14241:SF1">
    <property type="entry name" value="INTERFERON-INDUCED PROTEIN 44-RELATED"/>
    <property type="match status" value="1"/>
</dbReference>
<accession>A0A6P6JU55</accession>
<dbReference type="Proteomes" id="UP000515129">
    <property type="component" value="Chromosome 28"/>
</dbReference>
<dbReference type="GO" id="GO:0006955">
    <property type="term" value="P:immune response"/>
    <property type="evidence" value="ECO:0007669"/>
    <property type="project" value="TreeGrafter"/>
</dbReference>
<sequence length="103" mass="11001">MGGSGSTPQSEKPAPPPPSPEFAKPWRETPWDNKGLLEKNLRELKLSDSNVKYIRILLAGQVGAGKSSFINSVNSVFQRRITTEAIADNAGAGGTSFTKTVSI</sequence>
<dbReference type="InterPro" id="IPR027417">
    <property type="entry name" value="P-loop_NTPase"/>
</dbReference>
<protein>
    <submittedName>
        <fullName evidence="3">Interferon-induced protein 44-like</fullName>
    </submittedName>
</protein>
<dbReference type="AlphaFoldDB" id="A0A6P6JU55"/>
<evidence type="ECO:0000313" key="2">
    <source>
        <dbReference type="Proteomes" id="UP000515129"/>
    </source>
</evidence>
<proteinExistence type="predicted"/>
<gene>
    <name evidence="3" type="primary">LOC113046528</name>
</gene>
<keyword evidence="2" id="KW-1185">Reference proteome</keyword>
<name>A0A6P6JU55_CARAU</name>
<dbReference type="KEGG" id="caua:113046528"/>
<organism evidence="2 3">
    <name type="scientific">Carassius auratus</name>
    <name type="common">Goldfish</name>
    <dbReference type="NCBI Taxonomy" id="7957"/>
    <lineage>
        <taxon>Eukaryota</taxon>
        <taxon>Metazoa</taxon>
        <taxon>Chordata</taxon>
        <taxon>Craniata</taxon>
        <taxon>Vertebrata</taxon>
        <taxon>Euteleostomi</taxon>
        <taxon>Actinopterygii</taxon>
        <taxon>Neopterygii</taxon>
        <taxon>Teleostei</taxon>
        <taxon>Ostariophysi</taxon>
        <taxon>Cypriniformes</taxon>
        <taxon>Cyprinidae</taxon>
        <taxon>Cyprininae</taxon>
        <taxon>Carassius</taxon>
    </lineage>
</organism>
<dbReference type="GeneID" id="113046528"/>
<evidence type="ECO:0000256" key="1">
    <source>
        <dbReference type="SAM" id="MobiDB-lite"/>
    </source>
</evidence>
<dbReference type="SUPFAM" id="SSF52540">
    <property type="entry name" value="P-loop containing nucleoside triphosphate hydrolases"/>
    <property type="match status" value="1"/>
</dbReference>